<protein>
    <submittedName>
        <fullName evidence="2">Crp/Fnr family transcriptional regulator</fullName>
    </submittedName>
</protein>
<dbReference type="InterPro" id="IPR014710">
    <property type="entry name" value="RmlC-like_jellyroll"/>
</dbReference>
<dbReference type="AlphaFoldDB" id="A0AA49GT81"/>
<dbReference type="InterPro" id="IPR018490">
    <property type="entry name" value="cNMP-bd_dom_sf"/>
</dbReference>
<dbReference type="InterPro" id="IPR000595">
    <property type="entry name" value="cNMP-bd_dom"/>
</dbReference>
<gene>
    <name evidence="2" type="ORF">K4G66_32280</name>
</gene>
<accession>A0AA49GT81</accession>
<dbReference type="CDD" id="cd00038">
    <property type="entry name" value="CAP_ED"/>
    <property type="match status" value="1"/>
</dbReference>
<dbReference type="Pfam" id="PF00027">
    <property type="entry name" value="cNMP_binding"/>
    <property type="match status" value="1"/>
</dbReference>
<evidence type="ECO:0000259" key="1">
    <source>
        <dbReference type="Pfam" id="PF00027"/>
    </source>
</evidence>
<feature type="domain" description="Cyclic nucleotide-binding" evidence="1">
    <location>
        <begin position="33"/>
        <end position="117"/>
    </location>
</feature>
<organism evidence="2">
    <name type="scientific">Roseihalotalea indica</name>
    <dbReference type="NCBI Taxonomy" id="2867963"/>
    <lineage>
        <taxon>Bacteria</taxon>
        <taxon>Pseudomonadati</taxon>
        <taxon>Bacteroidota</taxon>
        <taxon>Cytophagia</taxon>
        <taxon>Cytophagales</taxon>
        <taxon>Catalimonadaceae</taxon>
        <taxon>Roseihalotalea</taxon>
    </lineage>
</organism>
<sequence length="189" mass="21662">MTDFSGIEKSLRAVYPFSEQQLRLFTDKLVCNTLKKKDFLLKPNQLCNGLTFVVSGGLRLYIETERGDLTINFFTENCWVADLESLLTRQPSNSYIEALENSAIATISLNDIHWLMNIHPCYHMLHALIAHLTIPTAQLVTIRTKKPAERYDELLSQKPDWINRFPQRHIASYLGIAPETLSRVRASVI</sequence>
<dbReference type="EMBL" id="CP120682">
    <property type="protein sequence ID" value="WKN37049.1"/>
    <property type="molecule type" value="Genomic_DNA"/>
</dbReference>
<evidence type="ECO:0000313" key="2">
    <source>
        <dbReference type="EMBL" id="WKN37049.1"/>
    </source>
</evidence>
<name>A0AA49GT81_9BACT</name>
<dbReference type="SUPFAM" id="SSF51206">
    <property type="entry name" value="cAMP-binding domain-like"/>
    <property type="match status" value="1"/>
</dbReference>
<dbReference type="Gene3D" id="2.60.120.10">
    <property type="entry name" value="Jelly Rolls"/>
    <property type="match status" value="1"/>
</dbReference>
<reference evidence="2" key="2">
    <citation type="journal article" date="2024" name="Antonie Van Leeuwenhoek">
        <title>Roseihalotalea indica gen. nov., sp. nov., a halophilic Bacteroidetes from mesopelagic Southwest Indian Ocean with higher carbohydrate metabolic potential.</title>
        <authorList>
            <person name="Chen B."/>
            <person name="Zhang M."/>
            <person name="Lin D."/>
            <person name="Ye J."/>
            <person name="Tang K."/>
        </authorList>
    </citation>
    <scope>NUCLEOTIDE SEQUENCE</scope>
    <source>
        <strain evidence="2">TK19036</strain>
    </source>
</reference>
<reference evidence="2" key="1">
    <citation type="journal article" date="2023" name="Comput. Struct. Biotechnol. J.">
        <title>Discovery of a novel marine Bacteroidetes with a rich repertoire of carbohydrate-active enzymes.</title>
        <authorList>
            <person name="Chen B."/>
            <person name="Liu G."/>
            <person name="Chen Q."/>
            <person name="Wang H."/>
            <person name="Liu L."/>
            <person name="Tang K."/>
        </authorList>
    </citation>
    <scope>NUCLEOTIDE SEQUENCE</scope>
    <source>
        <strain evidence="2">TK19036</strain>
    </source>
</reference>
<proteinExistence type="predicted"/>